<evidence type="ECO:0000313" key="1">
    <source>
        <dbReference type="EMBL" id="KAF2888208.1"/>
    </source>
</evidence>
<proteinExistence type="predicted"/>
<organism evidence="1 2">
    <name type="scientific">Ignelater luminosus</name>
    <name type="common">Cucubano</name>
    <name type="synonym">Pyrophorus luminosus</name>
    <dbReference type="NCBI Taxonomy" id="2038154"/>
    <lineage>
        <taxon>Eukaryota</taxon>
        <taxon>Metazoa</taxon>
        <taxon>Ecdysozoa</taxon>
        <taxon>Arthropoda</taxon>
        <taxon>Hexapoda</taxon>
        <taxon>Insecta</taxon>
        <taxon>Pterygota</taxon>
        <taxon>Neoptera</taxon>
        <taxon>Endopterygota</taxon>
        <taxon>Coleoptera</taxon>
        <taxon>Polyphaga</taxon>
        <taxon>Elateriformia</taxon>
        <taxon>Elateroidea</taxon>
        <taxon>Elateridae</taxon>
        <taxon>Agrypninae</taxon>
        <taxon>Pyrophorini</taxon>
        <taxon>Ignelater</taxon>
    </lineage>
</organism>
<evidence type="ECO:0000313" key="2">
    <source>
        <dbReference type="Proteomes" id="UP000801492"/>
    </source>
</evidence>
<gene>
    <name evidence="1" type="ORF">ILUMI_17965</name>
</gene>
<comment type="caution">
    <text evidence="1">The sequence shown here is derived from an EMBL/GenBank/DDBJ whole genome shotgun (WGS) entry which is preliminary data.</text>
</comment>
<keyword evidence="2" id="KW-1185">Reference proteome</keyword>
<name>A0A8K0G7E1_IGNLU</name>
<dbReference type="EMBL" id="VTPC01079006">
    <property type="protein sequence ID" value="KAF2888208.1"/>
    <property type="molecule type" value="Genomic_DNA"/>
</dbReference>
<accession>A0A8K0G7E1</accession>
<protein>
    <submittedName>
        <fullName evidence="1">Uncharacterized protein</fullName>
    </submittedName>
</protein>
<sequence length="151" mass="17894">MQNVRTFRGAGIGSDHMLVIAKIKQEIPIIINKRNNKLKKWNIEALRKDKNKEKYNENTKKIISTKKSPDVNKEWDSIKTTIEASTELLEPTKHEKRRNWFDDECRKAAQEKKQARMKMLEDNTRIEQYKQIQNSTQTKIRNTLRVAQKAK</sequence>
<dbReference type="AlphaFoldDB" id="A0A8K0G7E1"/>
<reference evidence="1" key="1">
    <citation type="submission" date="2019-08" db="EMBL/GenBank/DDBJ databases">
        <title>The genome of the North American firefly Photinus pyralis.</title>
        <authorList>
            <consortium name="Photinus pyralis genome working group"/>
            <person name="Fallon T.R."/>
            <person name="Sander Lower S.E."/>
            <person name="Weng J.-K."/>
        </authorList>
    </citation>
    <scope>NUCLEOTIDE SEQUENCE</scope>
    <source>
        <strain evidence="1">TRF0915ILg1</strain>
        <tissue evidence="1">Whole body</tissue>
    </source>
</reference>
<dbReference type="Proteomes" id="UP000801492">
    <property type="component" value="Unassembled WGS sequence"/>
</dbReference>
<dbReference type="OrthoDB" id="8195170at2759"/>